<evidence type="ECO:0000259" key="6">
    <source>
        <dbReference type="Pfam" id="PF12698"/>
    </source>
</evidence>
<evidence type="ECO:0000313" key="8">
    <source>
        <dbReference type="Proteomes" id="UP000001296"/>
    </source>
</evidence>
<evidence type="ECO:0000256" key="5">
    <source>
        <dbReference type="SAM" id="Phobius"/>
    </source>
</evidence>
<dbReference type="GO" id="GO:0043190">
    <property type="term" value="C:ATP-binding cassette (ABC) transporter complex"/>
    <property type="evidence" value="ECO:0007669"/>
    <property type="project" value="InterPro"/>
</dbReference>
<dbReference type="HOGENOM" id="CLU_039483_4_1_12"/>
<organism evidence="7 8">
    <name type="scientific">Winmispira thermophila (strain ATCC 49972 / DSM 6192 / RI 19.B1)</name>
    <name type="common">Spirochaeta thermophila</name>
    <dbReference type="NCBI Taxonomy" id="665571"/>
    <lineage>
        <taxon>Bacteria</taxon>
        <taxon>Pseudomonadati</taxon>
        <taxon>Spirochaetota</taxon>
        <taxon>Spirochaetia</taxon>
        <taxon>Winmispirales</taxon>
        <taxon>Winmispiraceae</taxon>
        <taxon>Winmispira</taxon>
    </lineage>
</organism>
<evidence type="ECO:0000256" key="3">
    <source>
        <dbReference type="ARBA" id="ARBA00022989"/>
    </source>
</evidence>
<feature type="transmembrane region" description="Helical" evidence="5">
    <location>
        <begin position="128"/>
        <end position="153"/>
    </location>
</feature>
<keyword evidence="4 5" id="KW-0472">Membrane</keyword>
<dbReference type="Proteomes" id="UP000001296">
    <property type="component" value="Chromosome"/>
</dbReference>
<feature type="transmembrane region" description="Helical" evidence="5">
    <location>
        <begin position="160"/>
        <end position="180"/>
    </location>
</feature>
<comment type="subcellular location">
    <subcellularLocation>
        <location evidence="1">Membrane</location>
        <topology evidence="1">Multi-pass membrane protein</topology>
    </subcellularLocation>
</comment>
<feature type="domain" description="ABC-2 type transporter transmembrane" evidence="6">
    <location>
        <begin position="42"/>
        <end position="234"/>
    </location>
</feature>
<dbReference type="AlphaFoldDB" id="E0RP84"/>
<keyword evidence="3 5" id="KW-1133">Transmembrane helix</keyword>
<dbReference type="GO" id="GO:0140359">
    <property type="term" value="F:ABC-type transporter activity"/>
    <property type="evidence" value="ECO:0007669"/>
    <property type="project" value="InterPro"/>
</dbReference>
<dbReference type="RefSeq" id="WP_013313119.1">
    <property type="nucleotide sequence ID" value="NC_014484.1"/>
</dbReference>
<dbReference type="InterPro" id="IPR052902">
    <property type="entry name" value="ABC-2_transporter"/>
</dbReference>
<proteinExistence type="predicted"/>
<dbReference type="InterPro" id="IPR013525">
    <property type="entry name" value="ABC2_TM"/>
</dbReference>
<dbReference type="EMBL" id="CP001698">
    <property type="protein sequence ID" value="ADN01278.1"/>
    <property type="molecule type" value="Genomic_DNA"/>
</dbReference>
<dbReference type="PANTHER" id="PTHR43027:SF2">
    <property type="entry name" value="TRANSPORT PERMEASE PROTEIN"/>
    <property type="match status" value="1"/>
</dbReference>
<feature type="transmembrane region" description="Helical" evidence="5">
    <location>
        <begin position="20"/>
        <end position="39"/>
    </location>
</feature>
<dbReference type="Pfam" id="PF12698">
    <property type="entry name" value="ABC2_membrane_3"/>
    <property type="match status" value="1"/>
</dbReference>
<dbReference type="PANTHER" id="PTHR43027">
    <property type="entry name" value="DOXORUBICIN RESISTANCE ABC TRANSPORTER PERMEASE PROTEIN DRRC-RELATED"/>
    <property type="match status" value="1"/>
</dbReference>
<evidence type="ECO:0000313" key="7">
    <source>
        <dbReference type="EMBL" id="ADN01278.1"/>
    </source>
</evidence>
<dbReference type="eggNOG" id="COG0842">
    <property type="taxonomic scope" value="Bacteria"/>
</dbReference>
<dbReference type="PaxDb" id="665571-STHERM_c03050"/>
<feature type="transmembrane region" description="Helical" evidence="5">
    <location>
        <begin position="216"/>
        <end position="236"/>
    </location>
</feature>
<feature type="transmembrane region" description="Helical" evidence="5">
    <location>
        <begin position="91"/>
        <end position="116"/>
    </location>
</feature>
<reference key="1">
    <citation type="submission" date="2009-08" db="EMBL/GenBank/DDBJ databases">
        <title>The genome sequence of Spirochaeta thermophila DSM6192.</title>
        <authorList>
            <person name="Angelov A."/>
            <person name="Mientus M."/>
            <person name="Wittenberg S."/>
            <person name="Lehmann R."/>
            <person name="Liesegang H."/>
            <person name="Daniel R."/>
            <person name="Liebl W."/>
        </authorList>
    </citation>
    <scope>NUCLEOTIDE SEQUENCE</scope>
    <source>
        <strain>DSM 6192</strain>
    </source>
</reference>
<dbReference type="KEGG" id="sta:STHERM_c03050"/>
<name>E0RP84_WINT6</name>
<dbReference type="InterPro" id="IPR000412">
    <property type="entry name" value="ABC_2_transport"/>
</dbReference>
<accession>E0RP84</accession>
<keyword evidence="2 5" id="KW-0812">Transmembrane</keyword>
<evidence type="ECO:0000256" key="4">
    <source>
        <dbReference type="ARBA" id="ARBA00023136"/>
    </source>
</evidence>
<evidence type="ECO:0000256" key="2">
    <source>
        <dbReference type="ARBA" id="ARBA00022692"/>
    </source>
</evidence>
<evidence type="ECO:0000256" key="1">
    <source>
        <dbReference type="ARBA" id="ARBA00004141"/>
    </source>
</evidence>
<sequence>MRGVYELAKVELSLFLREPVAVFFTFVFPSLLLVLYGAMFGSYEGYLEYEVPSLFAMVILTMGMMGIPSGIGQEKEEGVLKRLRMTPLPSWGYPVAWSVVYLVVTVLGGLLLYVVAMVGYGMRGPVNGVGFGVGFFLGALCFLMWGAVVGLVFRRARTASIVGMVCFFPQLFLSGATFPWDMVPPGLRAVGELFPMRHLVVVLQGAWRGEVGWGRAAWGLVVWCVVGFVGAVGAWLRVRGDER</sequence>
<dbReference type="PIRSF" id="PIRSF006648">
    <property type="entry name" value="DrrB"/>
    <property type="match status" value="1"/>
</dbReference>
<protein>
    <submittedName>
        <fullName evidence="7">Putative membrane protein</fullName>
    </submittedName>
</protein>
<gene>
    <name evidence="7" type="ordered locus">STHERM_c03050</name>
</gene>
<feature type="transmembrane region" description="Helical" evidence="5">
    <location>
        <begin position="51"/>
        <end position="71"/>
    </location>
</feature>
<reference evidence="7 8" key="2">
    <citation type="journal article" date="2010" name="J. Bacteriol.">
        <title>Genome sequence of the polysaccharide-degrading, thermophilic anaerobe Spirochaeta thermophila DSM 6192.</title>
        <authorList>
            <person name="Angelov A."/>
            <person name="Liebl S."/>
            <person name="Ballschmiter M."/>
            <person name="Bomeke M."/>
            <person name="Lehmann R."/>
            <person name="Liesegang H."/>
            <person name="Daniel R."/>
            <person name="Liebl W."/>
        </authorList>
    </citation>
    <scope>NUCLEOTIDE SEQUENCE [LARGE SCALE GENOMIC DNA]</scope>
    <source>
        <strain evidence="8">ATCC 49972 / DSM 6192 / RI 19.B1</strain>
    </source>
</reference>